<dbReference type="SUPFAM" id="SSF53474">
    <property type="entry name" value="alpha/beta-Hydrolases"/>
    <property type="match status" value="1"/>
</dbReference>
<dbReference type="Gene3D" id="3.40.50.1820">
    <property type="entry name" value="alpha/beta hydrolase"/>
    <property type="match status" value="1"/>
</dbReference>
<organism evidence="3 4">
    <name type="scientific">Ruoffia tabacinasalis</name>
    <dbReference type="NCBI Taxonomy" id="87458"/>
    <lineage>
        <taxon>Bacteria</taxon>
        <taxon>Bacillati</taxon>
        <taxon>Bacillota</taxon>
        <taxon>Bacilli</taxon>
        <taxon>Lactobacillales</taxon>
        <taxon>Aerococcaceae</taxon>
        <taxon>Ruoffia</taxon>
    </lineage>
</organism>
<gene>
    <name evidence="3" type="ORF">FEZ33_08160</name>
</gene>
<dbReference type="InterPro" id="IPR050300">
    <property type="entry name" value="GDXG_lipolytic_enzyme"/>
</dbReference>
<dbReference type="PANTHER" id="PTHR48081:SF8">
    <property type="entry name" value="ALPHA_BETA HYDROLASE FOLD-3 DOMAIN-CONTAINING PROTEIN-RELATED"/>
    <property type="match status" value="1"/>
</dbReference>
<comment type="caution">
    <text evidence="3">The sequence shown here is derived from an EMBL/GenBank/DDBJ whole genome shotgun (WGS) entry which is preliminary data.</text>
</comment>
<dbReference type="RefSeq" id="WP_138404916.1">
    <property type="nucleotide sequence ID" value="NZ_VBSP01000029.1"/>
</dbReference>
<dbReference type="InterPro" id="IPR013094">
    <property type="entry name" value="AB_hydrolase_3"/>
</dbReference>
<evidence type="ECO:0000313" key="4">
    <source>
        <dbReference type="Proteomes" id="UP000306420"/>
    </source>
</evidence>
<proteinExistence type="predicted"/>
<dbReference type="AlphaFoldDB" id="A0A5R9DTQ7"/>
<name>A0A5R9DTQ7_9LACT</name>
<accession>A0A5R9DTQ7</accession>
<evidence type="ECO:0000313" key="3">
    <source>
        <dbReference type="EMBL" id="TLQ40407.1"/>
    </source>
</evidence>
<dbReference type="InterPro" id="IPR029058">
    <property type="entry name" value="AB_hydrolase_fold"/>
</dbReference>
<dbReference type="GO" id="GO:0016787">
    <property type="term" value="F:hydrolase activity"/>
    <property type="evidence" value="ECO:0007669"/>
    <property type="project" value="UniProtKB-KW"/>
</dbReference>
<dbReference type="Pfam" id="PF07859">
    <property type="entry name" value="Abhydrolase_3"/>
    <property type="match status" value="1"/>
</dbReference>
<protein>
    <submittedName>
        <fullName evidence="3">Alpha/beta hydrolase</fullName>
    </submittedName>
</protein>
<keyword evidence="1 3" id="KW-0378">Hydrolase</keyword>
<dbReference type="Proteomes" id="UP000306420">
    <property type="component" value="Unassembled WGS sequence"/>
</dbReference>
<reference evidence="3 4" key="1">
    <citation type="submission" date="2019-05" db="EMBL/GenBank/DDBJ databases">
        <title>The metagenome of a microbial culture collection derived from dairy environment covers the genomic content of the human microbiome.</title>
        <authorList>
            <person name="Roder T."/>
            <person name="Wuthrich D."/>
            <person name="Sattari Z."/>
            <person name="Von Ah U."/>
            <person name="Bar C."/>
            <person name="Ronchi F."/>
            <person name="Macpherson A.J."/>
            <person name="Ganal-Vonarburg S.C."/>
            <person name="Bruggmann R."/>
            <person name="Vergeres G."/>
        </authorList>
    </citation>
    <scope>NUCLEOTIDE SEQUENCE [LARGE SCALE GENOMIC DNA]</scope>
    <source>
        <strain evidence="3 4">FAM 24227</strain>
    </source>
</reference>
<evidence type="ECO:0000259" key="2">
    <source>
        <dbReference type="Pfam" id="PF07859"/>
    </source>
</evidence>
<dbReference type="EMBL" id="VBSP01000029">
    <property type="protein sequence ID" value="TLQ40407.1"/>
    <property type="molecule type" value="Genomic_DNA"/>
</dbReference>
<sequence>MKITTDMLHPELRQVGKWIRRLQPKMNQRKMKKLGRFSQKALYGKYSGPNRLTEVWIPRKDGSLLRLCVFRPRERMSSDKEIFLNHSGKQWDASIDKAPGLLWLHGGGYSLGAPEQDASLIDDFIRVSGSVVVAPDYTLSGDAPYPAALEDAYLSLQWLKDLASEYGVRSDQLFIGGDSAGGGLTAALSLLARDRGEVNIAFQIPLYPMLDASRQTASAQIENSPVWNSQYNEVAWKMYLGPDYQAENLPIYASPAQATDYSNLPPTYTHVGTMEPFFDETVSYISHLLEAGVPVHFKLFEGAYHAFDIIQPNTPIAKEARAHLLATFKYAVDYYFSKQPN</sequence>
<feature type="domain" description="Alpha/beta hydrolase fold-3" evidence="2">
    <location>
        <begin position="101"/>
        <end position="307"/>
    </location>
</feature>
<dbReference type="PANTHER" id="PTHR48081">
    <property type="entry name" value="AB HYDROLASE SUPERFAMILY PROTEIN C4A8.06C"/>
    <property type="match status" value="1"/>
</dbReference>
<dbReference type="OrthoDB" id="9815425at2"/>
<evidence type="ECO:0000256" key="1">
    <source>
        <dbReference type="ARBA" id="ARBA00022801"/>
    </source>
</evidence>